<dbReference type="EMBL" id="JACHIG010000008">
    <property type="protein sequence ID" value="MBB5034137.1"/>
    <property type="molecule type" value="Genomic_DNA"/>
</dbReference>
<gene>
    <name evidence="1" type="ORF">HNQ65_003728</name>
</gene>
<accession>A0A7W7YDP5</accession>
<protein>
    <submittedName>
        <fullName evidence="1">Plasmid stabilization system protein ParE</fullName>
    </submittedName>
</protein>
<proteinExistence type="predicted"/>
<dbReference type="Proteomes" id="UP000590740">
    <property type="component" value="Unassembled WGS sequence"/>
</dbReference>
<comment type="caution">
    <text evidence="1">The sequence shown here is derived from an EMBL/GenBank/DDBJ whole genome shotgun (WGS) entry which is preliminary data.</text>
</comment>
<dbReference type="Gene3D" id="3.30.2310.20">
    <property type="entry name" value="RelE-like"/>
    <property type="match status" value="1"/>
</dbReference>
<dbReference type="RefSeq" id="WP_184341646.1">
    <property type="nucleotide sequence ID" value="NZ_JACHIG010000008.1"/>
</dbReference>
<keyword evidence="2" id="KW-1185">Reference proteome</keyword>
<sequence>MKIPVVILAGAESDIQHIYNRLSDQRDGAGDDFMEQLGGVIRQLEIFPQSAPQRMLGFRRALVPGYVYGLYYQIEPRGIMVHLIADLRQDPDMLLQKLRERLE</sequence>
<name>A0A7W7YDP5_9BACT</name>
<evidence type="ECO:0000313" key="2">
    <source>
        <dbReference type="Proteomes" id="UP000590740"/>
    </source>
</evidence>
<evidence type="ECO:0000313" key="1">
    <source>
        <dbReference type="EMBL" id="MBB5034137.1"/>
    </source>
</evidence>
<dbReference type="InterPro" id="IPR035093">
    <property type="entry name" value="RelE/ParE_toxin_dom_sf"/>
</dbReference>
<organism evidence="1 2">
    <name type="scientific">Prosthecobacter vanneervenii</name>
    <dbReference type="NCBI Taxonomy" id="48466"/>
    <lineage>
        <taxon>Bacteria</taxon>
        <taxon>Pseudomonadati</taxon>
        <taxon>Verrucomicrobiota</taxon>
        <taxon>Verrucomicrobiia</taxon>
        <taxon>Verrucomicrobiales</taxon>
        <taxon>Verrucomicrobiaceae</taxon>
        <taxon>Prosthecobacter</taxon>
    </lineage>
</organism>
<dbReference type="AlphaFoldDB" id="A0A7W7YDP5"/>
<reference evidence="1 2" key="1">
    <citation type="submission" date="2020-08" db="EMBL/GenBank/DDBJ databases">
        <title>Genomic Encyclopedia of Type Strains, Phase IV (KMG-IV): sequencing the most valuable type-strain genomes for metagenomic binning, comparative biology and taxonomic classification.</title>
        <authorList>
            <person name="Goeker M."/>
        </authorList>
    </citation>
    <scope>NUCLEOTIDE SEQUENCE [LARGE SCALE GENOMIC DNA]</scope>
    <source>
        <strain evidence="1 2">DSM 12252</strain>
    </source>
</reference>